<evidence type="ECO:0008006" key="3">
    <source>
        <dbReference type="Google" id="ProtNLM"/>
    </source>
</evidence>
<reference evidence="1 2" key="1">
    <citation type="submission" date="2020-08" db="EMBL/GenBank/DDBJ databases">
        <title>Genome sequence of Acidovorax monticola KACC 19171T.</title>
        <authorList>
            <person name="Hyun D.-W."/>
            <person name="Bae J.-W."/>
        </authorList>
    </citation>
    <scope>NUCLEOTIDE SEQUENCE [LARGE SCALE GENOMIC DNA]</scope>
    <source>
        <strain evidence="1 2">KACC 19171</strain>
    </source>
</reference>
<evidence type="ECO:0000313" key="2">
    <source>
        <dbReference type="Proteomes" id="UP000516057"/>
    </source>
</evidence>
<protein>
    <recommendedName>
        <fullName evidence="3">DUF4303 domain-containing protein</fullName>
    </recommendedName>
</protein>
<dbReference type="EMBL" id="CP060790">
    <property type="protein sequence ID" value="QNP60600.1"/>
    <property type="molecule type" value="Genomic_DNA"/>
</dbReference>
<gene>
    <name evidence="1" type="ORF">H9L24_07215</name>
</gene>
<dbReference type="Proteomes" id="UP000516057">
    <property type="component" value="Chromosome"/>
</dbReference>
<dbReference type="AlphaFoldDB" id="A0A7H0HJ84"/>
<proteinExistence type="predicted"/>
<name>A0A7H0HJ84_9BURK</name>
<keyword evidence="2" id="KW-1185">Reference proteome</keyword>
<dbReference type="RefSeq" id="WP_187737581.1">
    <property type="nucleotide sequence ID" value="NZ_CP060790.1"/>
</dbReference>
<evidence type="ECO:0000313" key="1">
    <source>
        <dbReference type="EMBL" id="QNP60600.1"/>
    </source>
</evidence>
<organism evidence="1 2">
    <name type="scientific">Paenacidovorax monticola</name>
    <dbReference type="NCBI Taxonomy" id="1926868"/>
    <lineage>
        <taxon>Bacteria</taxon>
        <taxon>Pseudomonadati</taxon>
        <taxon>Pseudomonadota</taxon>
        <taxon>Betaproteobacteria</taxon>
        <taxon>Burkholderiales</taxon>
        <taxon>Comamonadaceae</taxon>
        <taxon>Paenacidovorax</taxon>
    </lineage>
</organism>
<sequence>MPPTPSPPATPWDAFLAATGLEALLRELTLHTLAEARRTWPGAPAGFAFNCSAAWGDVHISLASDPARAAMEPPDWEHECAEAELPASAVLWRARYEPVRERYEAERVQHASYPEGFLGTLRHLLARMEREGVFADAPGIRLLVTEVDADTAVEEAALAQVRRNLGLLA</sequence>
<accession>A0A7H0HJ84</accession>
<dbReference type="KEGG" id="amon:H9L24_07215"/>